<dbReference type="InterPro" id="IPR039424">
    <property type="entry name" value="SBP_5"/>
</dbReference>
<dbReference type="PROSITE" id="PS51257">
    <property type="entry name" value="PROKAR_LIPOPROTEIN"/>
    <property type="match status" value="1"/>
</dbReference>
<dbReference type="InterPro" id="IPR000914">
    <property type="entry name" value="SBP_5_dom"/>
</dbReference>
<dbReference type="GO" id="GO:0042597">
    <property type="term" value="C:periplasmic space"/>
    <property type="evidence" value="ECO:0007669"/>
    <property type="project" value="UniProtKB-ARBA"/>
</dbReference>
<dbReference type="Pfam" id="PF00496">
    <property type="entry name" value="SBP_bac_5"/>
    <property type="match status" value="1"/>
</dbReference>
<dbReference type="PANTHER" id="PTHR30290">
    <property type="entry name" value="PERIPLASMIC BINDING COMPONENT OF ABC TRANSPORTER"/>
    <property type="match status" value="1"/>
</dbReference>
<evidence type="ECO:0000313" key="2">
    <source>
        <dbReference type="EMBL" id="BBX53475.1"/>
    </source>
</evidence>
<dbReference type="KEGG" id="mpof:MPOR_45010"/>
<evidence type="ECO:0000259" key="1">
    <source>
        <dbReference type="Pfam" id="PF00496"/>
    </source>
</evidence>
<sequence length="567" mass="61003">MGDLRPGAHRPSATTAWVRFLAVVATLGLVVTGCSSPDEAPSAGGDAELGASADINPQDPATLQQGGNLRLALSGFPPNFNYLHIDGNVADFGGLLRWTLPRAFFIKPDGEMTVNSDYFTSVELTSTDPQVVTYTINPKAVWTDGTPITWEDFAAQINATSGKDDRFLFAAPNGSERVESVTKGVDDRQAVITFAQHYADWRGMFAGNSMLAPKSMTQDPEAFNRGFLNGPAPSAGPFMITSVDRAAQRITLTRNPDWWGETPVLDSVTYTVLDDAAKMPALQNNALDAVGVANLDDLTIARRTQGVSIRRAPAPSWYHMTFNGAEGSILADPALRTAISKGIDRQAIASVTQRGLVDNPVPLNNHIYLAGQEGYQDNSIGFDPEAAKRDLDALGWQLNGQFREKDGRRLTIRDVFYDAQSTRQIAQIAQNNLAQIGVELQLNAVGGGQLFTDFVTPGNFDIAQFSWVGDAFALAGLTQIYASGGESNFGKIGSPEIDAQIEETLSELDPAKARELANELDKMIWSEGFSLPLFQSAGNVAVRSTLANFGPTGIGDLNYTAVGFMKP</sequence>
<proteinExistence type="predicted"/>
<dbReference type="Gene3D" id="3.90.76.10">
    <property type="entry name" value="Dipeptide-binding Protein, Domain 1"/>
    <property type="match status" value="1"/>
</dbReference>
<dbReference type="GO" id="GO:0015833">
    <property type="term" value="P:peptide transport"/>
    <property type="evidence" value="ECO:0007669"/>
    <property type="project" value="TreeGrafter"/>
</dbReference>
<feature type="domain" description="Solute-binding protein family 5" evidence="1">
    <location>
        <begin position="120"/>
        <end position="485"/>
    </location>
</feature>
<keyword evidence="3" id="KW-1185">Reference proteome</keyword>
<gene>
    <name evidence="2" type="ORF">MPOR_45010</name>
</gene>
<dbReference type="RefSeq" id="WP_163677748.1">
    <property type="nucleotide sequence ID" value="NZ_AP022570.1"/>
</dbReference>
<dbReference type="PANTHER" id="PTHR30290:SF65">
    <property type="entry name" value="MONOACYL PHOSPHATIDYLINOSITOL TETRAMANNOSIDE-BINDING PROTEIN LPQW-RELATED"/>
    <property type="match status" value="1"/>
</dbReference>
<reference evidence="2 3" key="1">
    <citation type="journal article" date="2019" name="Emerg. Microbes Infect.">
        <title>Comprehensive subspecies identification of 175 nontuberculous mycobacteria species based on 7547 genomic profiles.</title>
        <authorList>
            <person name="Matsumoto Y."/>
            <person name="Kinjo T."/>
            <person name="Motooka D."/>
            <person name="Nabeya D."/>
            <person name="Jung N."/>
            <person name="Uechi K."/>
            <person name="Horii T."/>
            <person name="Iida T."/>
            <person name="Fujita J."/>
            <person name="Nakamura S."/>
        </authorList>
    </citation>
    <scope>NUCLEOTIDE SEQUENCE [LARGE SCALE GENOMIC DNA]</scope>
    <source>
        <strain evidence="2 3">JCM 12603</strain>
    </source>
</reference>
<dbReference type="EMBL" id="AP022570">
    <property type="protein sequence ID" value="BBX53475.1"/>
    <property type="molecule type" value="Genomic_DNA"/>
</dbReference>
<dbReference type="GO" id="GO:0043190">
    <property type="term" value="C:ATP-binding cassette (ABC) transporter complex"/>
    <property type="evidence" value="ECO:0007669"/>
    <property type="project" value="InterPro"/>
</dbReference>
<dbReference type="AlphaFoldDB" id="A0A6N4VF66"/>
<dbReference type="Gene3D" id="3.40.190.10">
    <property type="entry name" value="Periplasmic binding protein-like II"/>
    <property type="match status" value="1"/>
</dbReference>
<dbReference type="SUPFAM" id="SSF53850">
    <property type="entry name" value="Periplasmic binding protein-like II"/>
    <property type="match status" value="1"/>
</dbReference>
<dbReference type="PIRSF" id="PIRSF002741">
    <property type="entry name" value="MppA"/>
    <property type="match status" value="1"/>
</dbReference>
<dbReference type="Proteomes" id="UP000466785">
    <property type="component" value="Chromosome"/>
</dbReference>
<dbReference type="Gene3D" id="3.10.105.10">
    <property type="entry name" value="Dipeptide-binding Protein, Domain 3"/>
    <property type="match status" value="1"/>
</dbReference>
<name>A0A6N4VF66_9MYCO</name>
<dbReference type="CDD" id="cd08501">
    <property type="entry name" value="PBP2_Lpqw"/>
    <property type="match status" value="1"/>
</dbReference>
<accession>A0A6N4VF66</accession>
<dbReference type="InterPro" id="IPR030678">
    <property type="entry name" value="Peptide/Ni-bd"/>
</dbReference>
<evidence type="ECO:0000313" key="3">
    <source>
        <dbReference type="Proteomes" id="UP000466785"/>
    </source>
</evidence>
<protein>
    <recommendedName>
        <fullName evidence="1">Solute-binding protein family 5 domain-containing protein</fullName>
    </recommendedName>
</protein>
<organism evidence="2 3">
    <name type="scientific">Mycolicibacterium poriferae</name>
    <dbReference type="NCBI Taxonomy" id="39694"/>
    <lineage>
        <taxon>Bacteria</taxon>
        <taxon>Bacillati</taxon>
        <taxon>Actinomycetota</taxon>
        <taxon>Actinomycetes</taxon>
        <taxon>Mycobacteriales</taxon>
        <taxon>Mycobacteriaceae</taxon>
        <taxon>Mycolicibacterium</taxon>
    </lineage>
</organism>
<dbReference type="GO" id="GO:1904680">
    <property type="term" value="F:peptide transmembrane transporter activity"/>
    <property type="evidence" value="ECO:0007669"/>
    <property type="project" value="TreeGrafter"/>
</dbReference>